<keyword evidence="3" id="KW-0808">Transferase</keyword>
<reference evidence="12" key="1">
    <citation type="submission" date="2018-05" db="EMBL/GenBank/DDBJ databases">
        <authorList>
            <person name="Lanie J.A."/>
            <person name="Ng W.-L."/>
            <person name="Kazmierczak K.M."/>
            <person name="Andrzejewski T.M."/>
            <person name="Davidsen T.M."/>
            <person name="Wayne K.J."/>
            <person name="Tettelin H."/>
            <person name="Glass J.I."/>
            <person name="Rusch D."/>
            <person name="Podicherti R."/>
            <person name="Tsui H.-C.T."/>
            <person name="Winkler M.E."/>
        </authorList>
    </citation>
    <scope>NUCLEOTIDE SEQUENCE</scope>
</reference>
<keyword evidence="5" id="KW-0235">DNA replication</keyword>
<dbReference type="Gene3D" id="1.10.150.20">
    <property type="entry name" value="5' to 3' exonuclease, C-terminal subdomain"/>
    <property type="match status" value="1"/>
</dbReference>
<dbReference type="PANTHER" id="PTHR10133:SF27">
    <property type="entry name" value="DNA POLYMERASE NU"/>
    <property type="match status" value="1"/>
</dbReference>
<evidence type="ECO:0000256" key="4">
    <source>
        <dbReference type="ARBA" id="ARBA00022695"/>
    </source>
</evidence>
<dbReference type="GO" id="GO:0006261">
    <property type="term" value="P:DNA-templated DNA replication"/>
    <property type="evidence" value="ECO:0007669"/>
    <property type="project" value="InterPro"/>
</dbReference>
<evidence type="ECO:0000313" key="12">
    <source>
        <dbReference type="EMBL" id="SVB84475.1"/>
    </source>
</evidence>
<comment type="catalytic activity">
    <reaction evidence="10">
        <text>DNA(n) + a 2'-deoxyribonucleoside 5'-triphosphate = DNA(n+1) + diphosphate</text>
        <dbReference type="Rhea" id="RHEA:22508"/>
        <dbReference type="Rhea" id="RHEA-COMP:17339"/>
        <dbReference type="Rhea" id="RHEA-COMP:17340"/>
        <dbReference type="ChEBI" id="CHEBI:33019"/>
        <dbReference type="ChEBI" id="CHEBI:61560"/>
        <dbReference type="ChEBI" id="CHEBI:173112"/>
        <dbReference type="EC" id="2.7.7.7"/>
    </reaction>
</comment>
<proteinExistence type="inferred from homology"/>
<sequence>KYGVPPESIPDLLALMGDSVDDIPGVKGIGAKGAEMILREYGTIEKAIEHANEITKMRYGEKLNADAKMACLSKELATVYTDLPLELDLDTFRAQDPDRHLARELFAELEFRSILEEFTESGIKDVDYETLRSADDFVAALDAARAAGQLSVDLETTHEHPVRAEIVGIALSWQAGQGAYLPVAHTTLGTENSMPLRDALDELGPVLADASVKVIGQNLKYDLIVLKRHGISGIAPWFDTMIASYLLHPTRTGHGLDGLAIDYLGVKMTPFKEIIPAKNATFDEVPVEVATTYAAEDTDTTLRLSKIFEPELEATKLSALYREVELPLMQVLADMELAGVRIDSGYLAKMGVELQQQLDGISAAIYEAAGGKFNINSPKQLAEVLFDQLGLPSGGRTAKTGSRSTKAQVLEKLAADYPIASQVIEYRELAKLKGTYVDSLPTLVNPITGRLHASFNQTVAATGRLSSSNPNL</sequence>
<dbReference type="GO" id="GO:0008408">
    <property type="term" value="F:3'-5' exonuclease activity"/>
    <property type="evidence" value="ECO:0007669"/>
    <property type="project" value="InterPro"/>
</dbReference>
<dbReference type="SMART" id="SM00279">
    <property type="entry name" value="HhH2"/>
    <property type="match status" value="1"/>
</dbReference>
<feature type="domain" description="3'-5' exonuclease" evidence="11">
    <location>
        <begin position="128"/>
        <end position="313"/>
    </location>
</feature>
<evidence type="ECO:0000256" key="8">
    <source>
        <dbReference type="ARBA" id="ARBA00023125"/>
    </source>
</evidence>
<evidence type="ECO:0000256" key="9">
    <source>
        <dbReference type="ARBA" id="ARBA00023204"/>
    </source>
</evidence>
<dbReference type="InterPro" id="IPR020045">
    <property type="entry name" value="DNA_polI_H3TH"/>
</dbReference>
<evidence type="ECO:0000256" key="7">
    <source>
        <dbReference type="ARBA" id="ARBA00022932"/>
    </source>
</evidence>
<dbReference type="SUPFAM" id="SSF53098">
    <property type="entry name" value="Ribonuclease H-like"/>
    <property type="match status" value="1"/>
</dbReference>
<keyword evidence="6" id="KW-0227">DNA damage</keyword>
<dbReference type="Gene3D" id="3.30.420.10">
    <property type="entry name" value="Ribonuclease H-like superfamily/Ribonuclease H"/>
    <property type="match status" value="1"/>
</dbReference>
<evidence type="ECO:0000256" key="1">
    <source>
        <dbReference type="ARBA" id="ARBA00007705"/>
    </source>
</evidence>
<dbReference type="Pfam" id="PF00476">
    <property type="entry name" value="DNA_pol_A"/>
    <property type="match status" value="1"/>
</dbReference>
<dbReference type="InterPro" id="IPR002562">
    <property type="entry name" value="3'-5'_exonuclease_dom"/>
</dbReference>
<dbReference type="Pfam" id="PF01612">
    <property type="entry name" value="DNA_pol_A_exo1"/>
    <property type="match status" value="1"/>
</dbReference>
<accession>A0A382HBM2</accession>
<keyword evidence="9" id="KW-0234">DNA repair</keyword>
<dbReference type="InterPro" id="IPR002298">
    <property type="entry name" value="DNA_polymerase_A"/>
</dbReference>
<dbReference type="AlphaFoldDB" id="A0A382HBM2"/>
<dbReference type="SUPFAM" id="SSF56672">
    <property type="entry name" value="DNA/RNA polymerases"/>
    <property type="match status" value="1"/>
</dbReference>
<dbReference type="FunFam" id="1.10.150.20:FF:000003">
    <property type="entry name" value="DNA polymerase I"/>
    <property type="match status" value="1"/>
</dbReference>
<dbReference type="GO" id="GO:0003887">
    <property type="term" value="F:DNA-directed DNA polymerase activity"/>
    <property type="evidence" value="ECO:0007669"/>
    <property type="project" value="UniProtKB-KW"/>
</dbReference>
<feature type="non-terminal residue" evidence="12">
    <location>
        <position position="472"/>
    </location>
</feature>
<dbReference type="GO" id="GO:0006302">
    <property type="term" value="P:double-strand break repair"/>
    <property type="evidence" value="ECO:0007669"/>
    <property type="project" value="TreeGrafter"/>
</dbReference>
<dbReference type="InterPro" id="IPR001098">
    <property type="entry name" value="DNA-dir_DNA_pol_A_palm_dom"/>
</dbReference>
<keyword evidence="7" id="KW-0239">DNA-directed DNA polymerase</keyword>
<dbReference type="InterPro" id="IPR036279">
    <property type="entry name" value="5-3_exonuclease_C_sf"/>
</dbReference>
<dbReference type="SUPFAM" id="SSF47807">
    <property type="entry name" value="5' to 3' exonuclease, C-terminal subdomain"/>
    <property type="match status" value="1"/>
</dbReference>
<dbReference type="CDD" id="cd06139">
    <property type="entry name" value="DNA_polA_I_Ecoli_like_exo"/>
    <property type="match status" value="1"/>
</dbReference>
<gene>
    <name evidence="12" type="ORF">METZ01_LOCUS237329</name>
</gene>
<dbReference type="Pfam" id="PF01367">
    <property type="entry name" value="5_3_exonuc"/>
    <property type="match status" value="1"/>
</dbReference>
<dbReference type="SMART" id="SM00474">
    <property type="entry name" value="35EXOc"/>
    <property type="match status" value="1"/>
</dbReference>
<dbReference type="EMBL" id="UINC01060208">
    <property type="protein sequence ID" value="SVB84475.1"/>
    <property type="molecule type" value="Genomic_DNA"/>
</dbReference>
<dbReference type="InterPro" id="IPR012337">
    <property type="entry name" value="RNaseH-like_sf"/>
</dbReference>
<feature type="non-terminal residue" evidence="12">
    <location>
        <position position="1"/>
    </location>
</feature>
<dbReference type="EC" id="2.7.7.7" evidence="2"/>
<protein>
    <recommendedName>
        <fullName evidence="2">DNA-directed DNA polymerase</fullName>
        <ecNumber evidence="2">2.7.7.7</ecNumber>
    </recommendedName>
</protein>
<dbReference type="FunFam" id="1.20.1060.10:FF:000001">
    <property type="entry name" value="DNA polymerase I"/>
    <property type="match status" value="1"/>
</dbReference>
<evidence type="ECO:0000256" key="10">
    <source>
        <dbReference type="ARBA" id="ARBA00049244"/>
    </source>
</evidence>
<dbReference type="InterPro" id="IPR043502">
    <property type="entry name" value="DNA/RNA_pol_sf"/>
</dbReference>
<keyword evidence="4" id="KW-0548">Nucleotidyltransferase</keyword>
<dbReference type="CDD" id="cd09898">
    <property type="entry name" value="H3TH_53EXO"/>
    <property type="match status" value="1"/>
</dbReference>
<comment type="similarity">
    <text evidence="1">Belongs to the DNA polymerase type-A family.</text>
</comment>
<evidence type="ECO:0000256" key="6">
    <source>
        <dbReference type="ARBA" id="ARBA00022763"/>
    </source>
</evidence>
<evidence type="ECO:0000256" key="2">
    <source>
        <dbReference type="ARBA" id="ARBA00012417"/>
    </source>
</evidence>
<dbReference type="PANTHER" id="PTHR10133">
    <property type="entry name" value="DNA POLYMERASE I"/>
    <property type="match status" value="1"/>
</dbReference>
<organism evidence="12">
    <name type="scientific">marine metagenome</name>
    <dbReference type="NCBI Taxonomy" id="408172"/>
    <lineage>
        <taxon>unclassified sequences</taxon>
        <taxon>metagenomes</taxon>
        <taxon>ecological metagenomes</taxon>
    </lineage>
</organism>
<dbReference type="GO" id="GO:0003677">
    <property type="term" value="F:DNA binding"/>
    <property type="evidence" value="ECO:0007669"/>
    <property type="project" value="UniProtKB-KW"/>
</dbReference>
<dbReference type="InterPro" id="IPR008918">
    <property type="entry name" value="HhH2"/>
</dbReference>
<dbReference type="Gene3D" id="1.20.1060.10">
    <property type="entry name" value="Taq DNA Polymerase, Chain T, domain 4"/>
    <property type="match status" value="1"/>
</dbReference>
<name>A0A382HBM2_9ZZZZ</name>
<dbReference type="InterPro" id="IPR036397">
    <property type="entry name" value="RNaseH_sf"/>
</dbReference>
<evidence type="ECO:0000259" key="11">
    <source>
        <dbReference type="SMART" id="SM00474"/>
    </source>
</evidence>
<evidence type="ECO:0000256" key="5">
    <source>
        <dbReference type="ARBA" id="ARBA00022705"/>
    </source>
</evidence>
<keyword evidence="8" id="KW-0238">DNA-binding</keyword>
<evidence type="ECO:0000256" key="3">
    <source>
        <dbReference type="ARBA" id="ARBA00022679"/>
    </source>
</evidence>